<dbReference type="GO" id="GO:0005737">
    <property type="term" value="C:cytoplasm"/>
    <property type="evidence" value="ECO:0007669"/>
    <property type="project" value="TreeGrafter"/>
</dbReference>
<evidence type="ECO:0000313" key="3">
    <source>
        <dbReference type="EMBL" id="EKD16287.1"/>
    </source>
</evidence>
<dbReference type="InParanoid" id="K1WV08"/>
<dbReference type="PANTHER" id="PTHR13847">
    <property type="entry name" value="SARCOSINE DEHYDROGENASE-RELATED"/>
    <property type="match status" value="1"/>
</dbReference>
<protein>
    <recommendedName>
        <fullName evidence="2">FAD dependent oxidoreductase domain-containing protein</fullName>
    </recommendedName>
</protein>
<dbReference type="STRING" id="1072389.K1WV08"/>
<dbReference type="PANTHER" id="PTHR13847:SF213">
    <property type="entry name" value="DEPENDENT OXIDOREDUCTASE, PUTATIVE-RELATED"/>
    <property type="match status" value="1"/>
</dbReference>
<evidence type="ECO:0000256" key="1">
    <source>
        <dbReference type="SAM" id="MobiDB-lite"/>
    </source>
</evidence>
<dbReference type="InterPro" id="IPR006076">
    <property type="entry name" value="FAD-dep_OxRdtase"/>
</dbReference>
<dbReference type="KEGG" id="mbe:MBM_05581"/>
<dbReference type="Gene3D" id="3.50.50.60">
    <property type="entry name" value="FAD/NAD(P)-binding domain"/>
    <property type="match status" value="1"/>
</dbReference>
<reference evidence="3 4" key="1">
    <citation type="journal article" date="2012" name="BMC Genomics">
        <title>Sequencing the genome of Marssonina brunnea reveals fungus-poplar co-evolution.</title>
        <authorList>
            <person name="Zhu S."/>
            <person name="Cao Y.-Z."/>
            <person name="Jiang C."/>
            <person name="Tan B.-Y."/>
            <person name="Wang Z."/>
            <person name="Feng S."/>
            <person name="Zhang L."/>
            <person name="Su X.-H."/>
            <person name="Brejova B."/>
            <person name="Vinar T."/>
            <person name="Xu M."/>
            <person name="Wang M.-X."/>
            <person name="Zhang S.-G."/>
            <person name="Huang M.-R."/>
            <person name="Wu R."/>
            <person name="Zhou Y."/>
        </authorList>
    </citation>
    <scope>NUCLEOTIDE SEQUENCE [LARGE SCALE GENOMIC DNA]</scope>
    <source>
        <strain evidence="3 4">MB_m1</strain>
    </source>
</reference>
<dbReference type="HOGENOM" id="CLU_022730_2_1_1"/>
<dbReference type="AlphaFoldDB" id="K1WV08"/>
<dbReference type="eggNOG" id="ENOG502QRBS">
    <property type="taxonomic scope" value="Eukaryota"/>
</dbReference>
<dbReference type="RefSeq" id="XP_007293470.1">
    <property type="nucleotide sequence ID" value="XM_007293408.1"/>
</dbReference>
<accession>K1WV08</accession>
<dbReference type="GeneID" id="18761516"/>
<evidence type="ECO:0000259" key="2">
    <source>
        <dbReference type="Pfam" id="PF01266"/>
    </source>
</evidence>
<organism evidence="3 4">
    <name type="scientific">Marssonina brunnea f. sp. multigermtubi (strain MB_m1)</name>
    <name type="common">Marssonina leaf spot fungus</name>
    <dbReference type="NCBI Taxonomy" id="1072389"/>
    <lineage>
        <taxon>Eukaryota</taxon>
        <taxon>Fungi</taxon>
        <taxon>Dikarya</taxon>
        <taxon>Ascomycota</taxon>
        <taxon>Pezizomycotina</taxon>
        <taxon>Leotiomycetes</taxon>
        <taxon>Helotiales</taxon>
        <taxon>Drepanopezizaceae</taxon>
        <taxon>Drepanopeziza</taxon>
    </lineage>
</organism>
<dbReference type="SUPFAM" id="SSF51905">
    <property type="entry name" value="FAD/NAD(P)-binding domain"/>
    <property type="match status" value="1"/>
</dbReference>
<feature type="domain" description="FAD dependent oxidoreductase" evidence="2">
    <location>
        <begin position="51"/>
        <end position="444"/>
    </location>
</feature>
<dbReference type="Pfam" id="PF01266">
    <property type="entry name" value="DAO"/>
    <property type="match status" value="1"/>
</dbReference>
<gene>
    <name evidence="3" type="ORF">MBM_05581</name>
</gene>
<evidence type="ECO:0000313" key="4">
    <source>
        <dbReference type="Proteomes" id="UP000006753"/>
    </source>
</evidence>
<keyword evidence="4" id="KW-1185">Reference proteome</keyword>
<dbReference type="OrthoDB" id="429143at2759"/>
<dbReference type="Gene3D" id="3.30.9.10">
    <property type="entry name" value="D-Amino Acid Oxidase, subunit A, domain 2"/>
    <property type="match status" value="1"/>
</dbReference>
<proteinExistence type="predicted"/>
<dbReference type="EMBL" id="JH921439">
    <property type="protein sequence ID" value="EKD16287.1"/>
    <property type="molecule type" value="Genomic_DNA"/>
</dbReference>
<feature type="region of interest" description="Disordered" evidence="1">
    <location>
        <begin position="14"/>
        <end position="43"/>
    </location>
</feature>
<dbReference type="OMA" id="GMSLCWA"/>
<dbReference type="InterPro" id="IPR036188">
    <property type="entry name" value="FAD/NAD-bd_sf"/>
</dbReference>
<feature type="region of interest" description="Disordered" evidence="1">
    <location>
        <begin position="292"/>
        <end position="311"/>
    </location>
</feature>
<sequence length="487" mass="52637">MSSREILASASSLTTLDPGLPRAHPTQSFWQEPAHPLSSTQSPSLPARTEILILGSGITGCAIAKHLLENSSDDQSITILEARTLCSGATGRNGGHLTSSAPCDYLDLVAALGKEQALKVARFTLLNIEKVYALAKEVEGSEVRLVEGVMSCFDEEALEHARASVDEFERDAVECRGKYTSVDANELEEKYGVRGTLGGLVVPAGAIWPYRLVTSLYAQLVSRYPDRFCIETSTPATEISFDSDSGFYNVTTPRGNIQARHVLHATNGHAGHLLPLLRGKIYPLRGTMTVQRSPPTFPNIGSTRSWSTHARPTYDSTTGRCSLGLYYMTQNAKTGDIFLGGEEKPLGEILTSDDTTAGDGFAVQNLQDLPGAWFGEAVFPPEGKEERLRSSWSGIMGFTGDGLPLVGNLEEGLTGRKGGGEWIAAGFNGYGMVNCWMSGIAVANMVLGRGGDNKGWFPEAYLACEERLSERINVETAFQDLFPLKEK</sequence>
<name>K1WV08_MARBU</name>
<dbReference type="Proteomes" id="UP000006753">
    <property type="component" value="Unassembled WGS sequence"/>
</dbReference>